<feature type="transmembrane region" description="Helical" evidence="5">
    <location>
        <begin position="197"/>
        <end position="217"/>
    </location>
</feature>
<keyword evidence="7" id="KW-1185">Reference proteome</keyword>
<evidence type="ECO:0000313" key="7">
    <source>
        <dbReference type="Proteomes" id="UP001600165"/>
    </source>
</evidence>
<dbReference type="RefSeq" id="WP_377964398.1">
    <property type="nucleotide sequence ID" value="NZ_JBHZOL010000066.1"/>
</dbReference>
<dbReference type="Pfam" id="PF02535">
    <property type="entry name" value="Zip"/>
    <property type="match status" value="1"/>
</dbReference>
<sequence>MIPLRLQAGLWGLLAGSALLLGAGVGYYARIPQKAIAVIMAFGAGVLISALAFELMDEAYSRGGFDSTALGFLGGAVIYTLANGYLAEQGARHRKRSGQQQPKEDESQGSGLAIAIGALLDGIPESIAIGISMIEGGTVSWVTVAAVFLSNVPEGLSSAAGMKQAGRSWRYIFGVWGLISLVSAAAALAGYSLFSHFSTEIIAATIAIAAGAILAMISDTMMPEAFEQAHDFAGLITVCGFLTAFILSKLGG</sequence>
<feature type="transmembrane region" description="Helical" evidence="5">
    <location>
        <begin position="229"/>
        <end position="247"/>
    </location>
</feature>
<dbReference type="EMBL" id="JBHZOL010000066">
    <property type="protein sequence ID" value="MFE4106544.1"/>
    <property type="molecule type" value="Genomic_DNA"/>
</dbReference>
<evidence type="ECO:0000256" key="2">
    <source>
        <dbReference type="ARBA" id="ARBA00022692"/>
    </source>
</evidence>
<evidence type="ECO:0000256" key="3">
    <source>
        <dbReference type="ARBA" id="ARBA00022989"/>
    </source>
</evidence>
<dbReference type="InterPro" id="IPR003689">
    <property type="entry name" value="ZIP"/>
</dbReference>
<name>A0ABW6IER5_9CYAN</name>
<organism evidence="6 7">
    <name type="scientific">Almyronema epifaneia S1</name>
    <dbReference type="NCBI Taxonomy" id="2991925"/>
    <lineage>
        <taxon>Bacteria</taxon>
        <taxon>Bacillati</taxon>
        <taxon>Cyanobacteriota</taxon>
        <taxon>Cyanophyceae</taxon>
        <taxon>Nodosilineales</taxon>
        <taxon>Nodosilineaceae</taxon>
        <taxon>Almyronema</taxon>
        <taxon>Almyronema epifaneia</taxon>
    </lineage>
</organism>
<feature type="transmembrane region" description="Helical" evidence="5">
    <location>
        <begin position="68"/>
        <end position="87"/>
    </location>
</feature>
<keyword evidence="3 5" id="KW-1133">Transmembrane helix</keyword>
<evidence type="ECO:0000256" key="1">
    <source>
        <dbReference type="ARBA" id="ARBA00004141"/>
    </source>
</evidence>
<feature type="transmembrane region" description="Helical" evidence="5">
    <location>
        <begin position="35"/>
        <end position="56"/>
    </location>
</feature>
<keyword evidence="4 5" id="KW-0472">Membrane</keyword>
<evidence type="ECO:0000256" key="5">
    <source>
        <dbReference type="SAM" id="Phobius"/>
    </source>
</evidence>
<feature type="transmembrane region" description="Helical" evidence="5">
    <location>
        <begin position="171"/>
        <end position="191"/>
    </location>
</feature>
<dbReference type="Proteomes" id="UP001600165">
    <property type="component" value="Unassembled WGS sequence"/>
</dbReference>
<comment type="subcellular location">
    <subcellularLocation>
        <location evidence="1">Membrane</location>
        <topology evidence="1">Multi-pass membrane protein</topology>
    </subcellularLocation>
</comment>
<accession>A0ABW6IER5</accession>
<protein>
    <submittedName>
        <fullName evidence="6">ZIP family metal transporter</fullName>
    </submittedName>
</protein>
<evidence type="ECO:0000256" key="4">
    <source>
        <dbReference type="ARBA" id="ARBA00023136"/>
    </source>
</evidence>
<reference evidence="6 7" key="1">
    <citation type="submission" date="2024-10" db="EMBL/GenBank/DDBJ databases">
        <authorList>
            <person name="Ratan Roy A."/>
            <person name="Morales Sandoval P.H."/>
            <person name="De Los Santos Villalobos S."/>
            <person name="Chakraborty S."/>
            <person name="Mukherjee J."/>
        </authorList>
    </citation>
    <scope>NUCLEOTIDE SEQUENCE [LARGE SCALE GENOMIC DNA]</scope>
    <source>
        <strain evidence="6 7">S1</strain>
    </source>
</reference>
<feature type="transmembrane region" description="Helical" evidence="5">
    <location>
        <begin position="6"/>
        <end position="28"/>
    </location>
</feature>
<gene>
    <name evidence="6" type="ORF">ACFVKH_09665</name>
</gene>
<proteinExistence type="predicted"/>
<comment type="caution">
    <text evidence="6">The sequence shown here is derived from an EMBL/GenBank/DDBJ whole genome shotgun (WGS) entry which is preliminary data.</text>
</comment>
<evidence type="ECO:0000313" key="6">
    <source>
        <dbReference type="EMBL" id="MFE4106544.1"/>
    </source>
</evidence>
<keyword evidence="2 5" id="KW-0812">Transmembrane</keyword>